<accession>A0ABR1B3S3</accession>
<reference evidence="2 3" key="1">
    <citation type="submission" date="2023-09" db="EMBL/GenBank/DDBJ databases">
        <title>Genomes of two closely related lineages of the louse Polyplax serrata with different host specificities.</title>
        <authorList>
            <person name="Martinu J."/>
            <person name="Tarabai H."/>
            <person name="Stefka J."/>
            <person name="Hypsa V."/>
        </authorList>
    </citation>
    <scope>NUCLEOTIDE SEQUENCE [LARGE SCALE GENOMIC DNA]</scope>
    <source>
        <strain evidence="2">98ZLc_SE</strain>
    </source>
</reference>
<dbReference type="EMBL" id="JAWJWF010000004">
    <property type="protein sequence ID" value="KAK6633901.1"/>
    <property type="molecule type" value="Genomic_DNA"/>
</dbReference>
<comment type="caution">
    <text evidence="2">The sequence shown here is derived from an EMBL/GenBank/DDBJ whole genome shotgun (WGS) entry which is preliminary data.</text>
</comment>
<feature type="compositionally biased region" description="Polar residues" evidence="1">
    <location>
        <begin position="48"/>
        <end position="57"/>
    </location>
</feature>
<evidence type="ECO:0000313" key="3">
    <source>
        <dbReference type="Proteomes" id="UP001359485"/>
    </source>
</evidence>
<keyword evidence="3" id="KW-1185">Reference proteome</keyword>
<evidence type="ECO:0000313" key="2">
    <source>
        <dbReference type="EMBL" id="KAK6633901.1"/>
    </source>
</evidence>
<organism evidence="2 3">
    <name type="scientific">Polyplax serrata</name>
    <name type="common">Common mouse louse</name>
    <dbReference type="NCBI Taxonomy" id="468196"/>
    <lineage>
        <taxon>Eukaryota</taxon>
        <taxon>Metazoa</taxon>
        <taxon>Ecdysozoa</taxon>
        <taxon>Arthropoda</taxon>
        <taxon>Hexapoda</taxon>
        <taxon>Insecta</taxon>
        <taxon>Pterygota</taxon>
        <taxon>Neoptera</taxon>
        <taxon>Paraneoptera</taxon>
        <taxon>Psocodea</taxon>
        <taxon>Troctomorpha</taxon>
        <taxon>Phthiraptera</taxon>
        <taxon>Anoplura</taxon>
        <taxon>Polyplacidae</taxon>
        <taxon>Polyplax</taxon>
    </lineage>
</organism>
<feature type="region of interest" description="Disordered" evidence="1">
    <location>
        <begin position="1"/>
        <end position="70"/>
    </location>
</feature>
<name>A0ABR1B3S3_POLSC</name>
<feature type="compositionally biased region" description="Basic and acidic residues" evidence="1">
    <location>
        <begin position="1"/>
        <end position="35"/>
    </location>
</feature>
<evidence type="ECO:0000256" key="1">
    <source>
        <dbReference type="SAM" id="MobiDB-lite"/>
    </source>
</evidence>
<sequence>MVREHGLPDERPEATLLHSKEDKIMHRNEEHESKCSRTPSPKLDSDIFTDSLNTSPQPLEVKAQTPPPSTNYLFREVRQNFQKKLAEKFSQTFYGRILFPSSSQVFDRQMETESHSNVKKHAEFGRNCDFTGSKTVDIVDPLRVNDSKEETGGIHFYDSIYGSIEEDKSDSLLINSSYDWNKSLTELDSLEV</sequence>
<gene>
    <name evidence="2" type="ORF">RUM44_004508</name>
</gene>
<proteinExistence type="predicted"/>
<dbReference type="Proteomes" id="UP001359485">
    <property type="component" value="Unassembled WGS sequence"/>
</dbReference>
<protein>
    <submittedName>
        <fullName evidence="2">Uncharacterized protein</fullName>
    </submittedName>
</protein>